<comment type="caution">
    <text evidence="2">The sequence shown here is derived from an EMBL/GenBank/DDBJ whole genome shotgun (WGS) entry which is preliminary data.</text>
</comment>
<dbReference type="RefSeq" id="WP_116708088.1">
    <property type="nucleotide sequence ID" value="NZ_QEKW01000004.1"/>
</dbReference>
<name>A0A2U1FG03_9PSEU</name>
<organism evidence="2 3">
    <name type="scientific">Actinomycetospora cinnamomea</name>
    <dbReference type="NCBI Taxonomy" id="663609"/>
    <lineage>
        <taxon>Bacteria</taxon>
        <taxon>Bacillati</taxon>
        <taxon>Actinomycetota</taxon>
        <taxon>Actinomycetes</taxon>
        <taxon>Pseudonocardiales</taxon>
        <taxon>Pseudonocardiaceae</taxon>
        <taxon>Actinomycetospora</taxon>
    </lineage>
</organism>
<evidence type="ECO:0000313" key="3">
    <source>
        <dbReference type="Proteomes" id="UP000245639"/>
    </source>
</evidence>
<dbReference type="InterPro" id="IPR053838">
    <property type="entry name" value="DUF6925"/>
</dbReference>
<dbReference type="Proteomes" id="UP000245639">
    <property type="component" value="Unassembled WGS sequence"/>
</dbReference>
<accession>A0A2U1FG03</accession>
<proteinExistence type="predicted"/>
<gene>
    <name evidence="2" type="ORF">C8D89_104303</name>
</gene>
<feature type="compositionally biased region" description="Basic and acidic residues" evidence="1">
    <location>
        <begin position="297"/>
        <end position="312"/>
    </location>
</feature>
<dbReference type="OrthoDB" id="3569535at2"/>
<dbReference type="AlphaFoldDB" id="A0A2U1FG03"/>
<dbReference type="Pfam" id="PF21973">
    <property type="entry name" value="DUF6925"/>
    <property type="match status" value="1"/>
</dbReference>
<keyword evidence="3" id="KW-1185">Reference proteome</keyword>
<protein>
    <submittedName>
        <fullName evidence="2">Uncharacterized protein</fullName>
    </submittedName>
</protein>
<evidence type="ECO:0000256" key="1">
    <source>
        <dbReference type="SAM" id="MobiDB-lite"/>
    </source>
</evidence>
<sequence length="328" mass="34975">MDDLLAWVGDPDAGWSVGTFGALAEFLRDADEPAEVVHAAGRASVVTPRGGLEVRVSDDVLPVAWERRTGDSWSQALALCLLLPSGGRSVVTELGPDTGALREEDREAVLVDLGVGAPHLEACVRTRDAALLATLRAVEGRPLAEAGAVASALVEAGPHRVFRTAVARLEVYTPIPPPDGASPDGPHTHLLPRLLAHGRTHAATDPIPPGHVPVATLHLPHPTRTVEGRRTAPRPERHRRAQDVLARWGDPAAVAEKAAVTEALATSTVPPPWVLAREHRATVELALRQCEELEPDHPHLEGWRSRVPRDRAAGAGDDGQPLTHDPTQ</sequence>
<dbReference type="EMBL" id="QEKW01000004">
    <property type="protein sequence ID" value="PVZ11089.1"/>
    <property type="molecule type" value="Genomic_DNA"/>
</dbReference>
<evidence type="ECO:0000313" key="2">
    <source>
        <dbReference type="EMBL" id="PVZ11089.1"/>
    </source>
</evidence>
<feature type="region of interest" description="Disordered" evidence="1">
    <location>
        <begin position="297"/>
        <end position="328"/>
    </location>
</feature>
<reference evidence="2 3" key="1">
    <citation type="submission" date="2018-04" db="EMBL/GenBank/DDBJ databases">
        <title>Genomic Encyclopedia of Type Strains, Phase IV (KMG-IV): sequencing the most valuable type-strain genomes for metagenomic binning, comparative biology and taxonomic classification.</title>
        <authorList>
            <person name="Goeker M."/>
        </authorList>
    </citation>
    <scope>NUCLEOTIDE SEQUENCE [LARGE SCALE GENOMIC DNA]</scope>
    <source>
        <strain evidence="2 3">DSM 45771</strain>
    </source>
</reference>